<sequence>MADIVILGAGISGHTAALHLRRLLSKEHRVVVVSPNSKWNWIPSNIWVGIGKMTAKDVTFELAPIYKRKKIEFHQAKGTVIHPEGDAEHGRPYVDIEYTDPKRAGEVAQLEYDYLINATGPRLNFAATPGLGPDEGNTWSVCSAQHAVECAEHLDEVIKEMKAGAEKTLVVGMGSGVCTCEGAAFEYTFNVENQLRQAGVRDKATLIYLTNEKELGDFGVDGMRFVDQGFETSSELWAGSLFRERGVKPILGAACKEITKDVIRYETLEGTFHELPYDFAMLLPPFTGQPLEAKDKDGNDITSELFAPNRFMKVDADYTPKPYEEWRAEDWPNTYECVGYPNIFAVGIAFAPPHPISRPRKSPSGTMIAPAPPRTGMPSGVMGKTAAKTIVKRIKHGNSAAAERASLANMGAACVASTGLGAFKGSAASMTMMPVVPDYSRTPTGRNIKQTRGRIGLGGHWVKYMLHILFIYKAKALPGWQLIPE</sequence>
<protein>
    <submittedName>
        <fullName evidence="2">Sulfide:quinone reductase</fullName>
    </submittedName>
</protein>
<dbReference type="Proteomes" id="UP000186785">
    <property type="component" value="Unassembled WGS sequence"/>
</dbReference>
<name>A0A1Q5PPN6_9ACTO</name>
<dbReference type="Gene3D" id="3.50.50.100">
    <property type="match status" value="1"/>
</dbReference>
<dbReference type="SUPFAM" id="SSF51905">
    <property type="entry name" value="FAD/NAD(P)-binding domain"/>
    <property type="match status" value="1"/>
</dbReference>
<keyword evidence="3" id="KW-1185">Reference proteome</keyword>
<dbReference type="RefSeq" id="WP_073708449.1">
    <property type="nucleotide sequence ID" value="NZ_MQSV01000001.1"/>
</dbReference>
<comment type="caution">
    <text evidence="2">The sequence shown here is derived from an EMBL/GenBank/DDBJ whole genome shotgun (WGS) entry which is preliminary data.</text>
</comment>
<dbReference type="AlphaFoldDB" id="A0A1Q5PPN6"/>
<dbReference type="STRING" id="1921764.BSR28_01560"/>
<gene>
    <name evidence="2" type="ORF">BSR29_00960</name>
</gene>
<dbReference type="PANTHER" id="PTHR43755:SF1">
    <property type="entry name" value="FAD-DEPENDENT PYRIDINE NUCLEOTIDE-DISULPHIDE OXIDOREDUCTASE"/>
    <property type="match status" value="1"/>
</dbReference>
<evidence type="ECO:0000259" key="1">
    <source>
        <dbReference type="Pfam" id="PF07992"/>
    </source>
</evidence>
<accession>A0A1Q5PPN6</accession>
<dbReference type="PANTHER" id="PTHR43755">
    <property type="match status" value="1"/>
</dbReference>
<dbReference type="InterPro" id="IPR023753">
    <property type="entry name" value="FAD/NAD-binding_dom"/>
</dbReference>
<proteinExistence type="predicted"/>
<dbReference type="Pfam" id="PF07992">
    <property type="entry name" value="Pyr_redox_2"/>
    <property type="match status" value="1"/>
</dbReference>
<organism evidence="2 3">
    <name type="scientific">Boudabousia liubingyangii</name>
    <dbReference type="NCBI Taxonomy" id="1921764"/>
    <lineage>
        <taxon>Bacteria</taxon>
        <taxon>Bacillati</taxon>
        <taxon>Actinomycetota</taxon>
        <taxon>Actinomycetes</taxon>
        <taxon>Actinomycetales</taxon>
        <taxon>Actinomycetaceae</taxon>
        <taxon>Boudabousia</taxon>
    </lineage>
</organism>
<dbReference type="EMBL" id="MQSV01000001">
    <property type="protein sequence ID" value="OKL49558.1"/>
    <property type="molecule type" value="Genomic_DNA"/>
</dbReference>
<reference evidence="2 3" key="1">
    <citation type="submission" date="2016-11" db="EMBL/GenBank/DDBJ databases">
        <title>Actinomyces gypaetusis sp. nov. isolated from the vulture Gypaetus barbatus in Qinghai Tibet Plateau China.</title>
        <authorList>
            <person name="Meng X."/>
        </authorList>
    </citation>
    <scope>NUCLEOTIDE SEQUENCE [LARGE SCALE GENOMIC DNA]</scope>
    <source>
        <strain evidence="2 3">VUL4_2</strain>
    </source>
</reference>
<evidence type="ECO:0000313" key="2">
    <source>
        <dbReference type="EMBL" id="OKL49558.1"/>
    </source>
</evidence>
<feature type="domain" description="FAD/NAD(P)-binding" evidence="1">
    <location>
        <begin position="3"/>
        <end position="279"/>
    </location>
</feature>
<evidence type="ECO:0000313" key="3">
    <source>
        <dbReference type="Proteomes" id="UP000186785"/>
    </source>
</evidence>
<dbReference type="OrthoDB" id="9802771at2"/>
<dbReference type="GO" id="GO:0016491">
    <property type="term" value="F:oxidoreductase activity"/>
    <property type="evidence" value="ECO:0007669"/>
    <property type="project" value="InterPro"/>
</dbReference>
<dbReference type="InterPro" id="IPR052541">
    <property type="entry name" value="SQRD"/>
</dbReference>
<dbReference type="InterPro" id="IPR036188">
    <property type="entry name" value="FAD/NAD-bd_sf"/>
</dbReference>